<organism evidence="2 3">
    <name type="scientific">Janthinobacterium lividum</name>
    <dbReference type="NCBI Taxonomy" id="29581"/>
    <lineage>
        <taxon>Bacteria</taxon>
        <taxon>Pseudomonadati</taxon>
        <taxon>Pseudomonadota</taxon>
        <taxon>Betaproteobacteria</taxon>
        <taxon>Burkholderiales</taxon>
        <taxon>Oxalobacteraceae</taxon>
        <taxon>Janthinobacterium</taxon>
    </lineage>
</organism>
<evidence type="ECO:0000256" key="1">
    <source>
        <dbReference type="SAM" id="MobiDB-lite"/>
    </source>
</evidence>
<evidence type="ECO:0000313" key="3">
    <source>
        <dbReference type="Proteomes" id="UP000092634"/>
    </source>
</evidence>
<sequence length="218" mass="24683">MDILAKLKAGRTTIKTFKLGDITLGLRILTERDHQEAGWAANKLLDEYKTELKVSNADLFESEKATQLIQRFLVDPVTRAPIFAAAEDVLDTLSRDERNAVGSAYYDFERSTRLPSGRCPTRTLRPCWKTLKKARHAVFERFKWRFAEKAHHFFGCPADQLTDGQWLYVLAIAGAEAQGDEPDLKRVATRRLADPVPGIAATPKRNLHTAPPRKKVRQ</sequence>
<proteinExistence type="predicted"/>
<dbReference type="AlphaFoldDB" id="A0A1E8PJK9"/>
<name>A0A1E8PJK9_9BURK</name>
<comment type="caution">
    <text evidence="2">The sequence shown here is derived from an EMBL/GenBank/DDBJ whole genome shotgun (WGS) entry which is preliminary data.</text>
</comment>
<reference evidence="2 3" key="1">
    <citation type="submission" date="2016-10" db="EMBL/GenBank/DDBJ databases">
        <title>Updated version of Genome Assembly of Janthinobacterium lividum ERGS5:01.</title>
        <authorList>
            <person name="Kumar R."/>
            <person name="Acharya V."/>
            <person name="Singh D."/>
        </authorList>
    </citation>
    <scope>NUCLEOTIDE SEQUENCE [LARGE SCALE GENOMIC DNA]</scope>
    <source>
        <strain evidence="2 3">ERGS5:01</strain>
    </source>
</reference>
<evidence type="ECO:0000313" key="2">
    <source>
        <dbReference type="EMBL" id="OFJ46395.1"/>
    </source>
</evidence>
<dbReference type="Proteomes" id="UP000092634">
    <property type="component" value="Unassembled WGS sequence"/>
</dbReference>
<protein>
    <submittedName>
        <fullName evidence="2">Uncharacterized protein</fullName>
    </submittedName>
</protein>
<dbReference type="EMBL" id="MAQB02000014">
    <property type="protein sequence ID" value="OFJ46395.1"/>
    <property type="molecule type" value="Genomic_DNA"/>
</dbReference>
<feature type="region of interest" description="Disordered" evidence="1">
    <location>
        <begin position="195"/>
        <end position="218"/>
    </location>
</feature>
<feature type="compositionally biased region" description="Basic residues" evidence="1">
    <location>
        <begin position="205"/>
        <end position="218"/>
    </location>
</feature>
<accession>A0A1E8PJK9</accession>
<gene>
    <name evidence="2" type="ORF">BA896_021815</name>
</gene>